<gene>
    <name evidence="3" type="ORF">BBOMB_1092</name>
</gene>
<dbReference type="AlphaFoldDB" id="A0A080N4T6"/>
<proteinExistence type="predicted"/>
<name>A0A080N4T6_9BIFI</name>
<keyword evidence="4" id="KW-1185">Reference proteome</keyword>
<dbReference type="EMBL" id="ATLK01000001">
    <property type="protein sequence ID" value="KFF31705.1"/>
    <property type="molecule type" value="Genomic_DNA"/>
</dbReference>
<comment type="caution">
    <text evidence="3">The sequence shown here is derived from an EMBL/GenBank/DDBJ whole genome shotgun (WGS) entry which is preliminary data.</text>
</comment>
<feature type="region of interest" description="Disordered" evidence="1">
    <location>
        <begin position="178"/>
        <end position="223"/>
    </location>
</feature>
<sequence length="223" mass="24919">MTAPSRFISKSSENYYNLYPAVSQTNAPQTTAPYASNAMSPYAYGPYPNPYPAEQATPPAYGHGRPARRKTRLQKTLTAIGICALAIILLFMEGRIVEHERSLHDAKYIAHSPEAIAIYEKDMKMLDPKALTKEGKIKTYRIDDDSVKWTPMGSITLIIIVNDNPELNFNEDLDRPYMGGERKPLKGSGPATSWELNHLVNPKEFPQEHAPVAPEDGTERSDQ</sequence>
<accession>A0A080N4T6</accession>
<dbReference type="RefSeq" id="WP_052377502.1">
    <property type="nucleotide sequence ID" value="NZ_ATLK01000001.1"/>
</dbReference>
<dbReference type="Proteomes" id="UP000028730">
    <property type="component" value="Unassembled WGS sequence"/>
</dbReference>
<evidence type="ECO:0000313" key="3">
    <source>
        <dbReference type="EMBL" id="KFF31705.1"/>
    </source>
</evidence>
<keyword evidence="2" id="KW-1133">Transmembrane helix</keyword>
<feature type="transmembrane region" description="Helical" evidence="2">
    <location>
        <begin position="73"/>
        <end position="92"/>
    </location>
</feature>
<dbReference type="eggNOG" id="ENOG5033BQV">
    <property type="taxonomic scope" value="Bacteria"/>
</dbReference>
<reference evidence="3 4" key="1">
    <citation type="journal article" date="2014" name="Appl. Environ. Microbiol.">
        <title>Genomic encyclopedia of type strains of the genus Bifidobacterium.</title>
        <authorList>
            <person name="Milani C."/>
            <person name="Lugli G.A."/>
            <person name="Duranti S."/>
            <person name="Turroni F."/>
            <person name="Bottacini F."/>
            <person name="Mangifesta M."/>
            <person name="Sanchez B."/>
            <person name="Viappiani A."/>
            <person name="Mancabelli L."/>
            <person name="Taminiau B."/>
            <person name="Delcenserie V."/>
            <person name="Barrangou R."/>
            <person name="Margolles A."/>
            <person name="van Sinderen D."/>
            <person name="Ventura M."/>
        </authorList>
    </citation>
    <scope>NUCLEOTIDE SEQUENCE [LARGE SCALE GENOMIC DNA]</scope>
    <source>
        <strain evidence="3 4">DSM 19703</strain>
    </source>
</reference>
<evidence type="ECO:0000313" key="4">
    <source>
        <dbReference type="Proteomes" id="UP000028730"/>
    </source>
</evidence>
<protein>
    <submittedName>
        <fullName evidence="3">Uncharacterized protein</fullName>
    </submittedName>
</protein>
<evidence type="ECO:0000256" key="1">
    <source>
        <dbReference type="SAM" id="MobiDB-lite"/>
    </source>
</evidence>
<evidence type="ECO:0000256" key="2">
    <source>
        <dbReference type="SAM" id="Phobius"/>
    </source>
</evidence>
<organism evidence="3 4">
    <name type="scientific">Bifidobacterium bombi DSM 19703</name>
    <dbReference type="NCBI Taxonomy" id="1341695"/>
    <lineage>
        <taxon>Bacteria</taxon>
        <taxon>Bacillati</taxon>
        <taxon>Actinomycetota</taxon>
        <taxon>Actinomycetes</taxon>
        <taxon>Bifidobacteriales</taxon>
        <taxon>Bifidobacteriaceae</taxon>
        <taxon>Bifidobacterium</taxon>
    </lineage>
</organism>
<dbReference type="InterPro" id="IPR010738">
    <property type="entry name" value="DUF1310"/>
</dbReference>
<keyword evidence="2" id="KW-0472">Membrane</keyword>
<dbReference type="Pfam" id="PF07006">
    <property type="entry name" value="DUF1310"/>
    <property type="match status" value="1"/>
</dbReference>
<keyword evidence="2" id="KW-0812">Transmembrane</keyword>
<dbReference type="STRING" id="1341695.BBOMB_1092"/>